<dbReference type="AlphaFoldDB" id="A0A413VTR2"/>
<dbReference type="Pfam" id="PF12930">
    <property type="entry name" value="DUF3836"/>
    <property type="match status" value="1"/>
</dbReference>
<gene>
    <name evidence="2" type="ORF">DW888_04950</name>
</gene>
<dbReference type="Proteomes" id="UP000284379">
    <property type="component" value="Unassembled WGS sequence"/>
</dbReference>
<evidence type="ECO:0000313" key="2">
    <source>
        <dbReference type="EMBL" id="RHB36912.1"/>
    </source>
</evidence>
<keyword evidence="1" id="KW-0732">Signal</keyword>
<evidence type="ECO:0000256" key="1">
    <source>
        <dbReference type="SAM" id="SignalP"/>
    </source>
</evidence>
<dbReference type="InterPro" id="IPR024339">
    <property type="entry name" value="DUF3836"/>
</dbReference>
<comment type="caution">
    <text evidence="2">The sequence shown here is derived from an EMBL/GenBank/DDBJ whole genome shotgun (WGS) entry which is preliminary data.</text>
</comment>
<proteinExistence type="predicted"/>
<dbReference type="Gene3D" id="2.40.128.720">
    <property type="match status" value="1"/>
</dbReference>
<reference evidence="2 3" key="1">
    <citation type="submission" date="2018-08" db="EMBL/GenBank/DDBJ databases">
        <title>A genome reference for cultivated species of the human gut microbiota.</title>
        <authorList>
            <person name="Zou Y."/>
            <person name="Xue W."/>
            <person name="Luo G."/>
        </authorList>
    </citation>
    <scope>NUCLEOTIDE SEQUENCE [LARGE SCALE GENOMIC DNA]</scope>
    <source>
        <strain evidence="2 3">AM40-30BH</strain>
    </source>
</reference>
<organism evidence="2 3">
    <name type="scientific">Bacteroides nordii</name>
    <dbReference type="NCBI Taxonomy" id="291645"/>
    <lineage>
        <taxon>Bacteria</taxon>
        <taxon>Pseudomonadati</taxon>
        <taxon>Bacteroidota</taxon>
        <taxon>Bacteroidia</taxon>
        <taxon>Bacteroidales</taxon>
        <taxon>Bacteroidaceae</taxon>
        <taxon>Bacteroides</taxon>
    </lineage>
</organism>
<evidence type="ECO:0000313" key="3">
    <source>
        <dbReference type="Proteomes" id="UP000284379"/>
    </source>
</evidence>
<name>A0A413VTR2_9BACE</name>
<dbReference type="RefSeq" id="WP_122200990.1">
    <property type="nucleotide sequence ID" value="NZ_CABJFV010000003.1"/>
</dbReference>
<feature type="signal peptide" evidence="1">
    <location>
        <begin position="1"/>
        <end position="23"/>
    </location>
</feature>
<feature type="chain" id="PRO_5019232165" evidence="1">
    <location>
        <begin position="24"/>
        <end position="166"/>
    </location>
</feature>
<dbReference type="EMBL" id="QSGO01000003">
    <property type="protein sequence ID" value="RHB36912.1"/>
    <property type="molecule type" value="Genomic_DNA"/>
</dbReference>
<protein>
    <submittedName>
        <fullName evidence="2">DUF3836 domain-containing protein</fullName>
    </submittedName>
</protein>
<accession>A0A413VTR2</accession>
<sequence length="166" mass="19716">MKTTVFFRMIVLVVMTITGVINAELKAQDTNFVTNEVKEGDLVTSKVIYRMDGSLYRHMKYDFSYDDQNRMTAKEAFKWDGGHDKWTPYFKITYLYANNEITMEYARWNESRRAYVDSVEKTVYELNEQNMPVAYMNYKWSKSESDWTMNVVNRVDDNSNLIAFAY</sequence>